<dbReference type="PANTHER" id="PTHR42870:SF1">
    <property type="entry name" value="NON-SPECIFIC LIPID-TRANSFER PROTEIN-LIKE 2"/>
    <property type="match status" value="1"/>
</dbReference>
<evidence type="ECO:0000259" key="1">
    <source>
        <dbReference type="Pfam" id="PF22691"/>
    </source>
</evidence>
<dbReference type="InterPro" id="IPR016039">
    <property type="entry name" value="Thiolase-like"/>
</dbReference>
<dbReference type="SUPFAM" id="SSF53901">
    <property type="entry name" value="Thiolase-like"/>
    <property type="match status" value="2"/>
</dbReference>
<dbReference type="Gene3D" id="3.40.47.10">
    <property type="match status" value="1"/>
</dbReference>
<dbReference type="PIRSF" id="PIRSF000429">
    <property type="entry name" value="Ac-CoA_Ac_transf"/>
    <property type="match status" value="1"/>
</dbReference>
<dbReference type="InterPro" id="IPR002155">
    <property type="entry name" value="Thiolase"/>
</dbReference>
<dbReference type="Pfam" id="PF22691">
    <property type="entry name" value="Thiolase_C_1"/>
    <property type="match status" value="1"/>
</dbReference>
<dbReference type="GO" id="GO:0016747">
    <property type="term" value="F:acyltransferase activity, transferring groups other than amino-acyl groups"/>
    <property type="evidence" value="ECO:0007669"/>
    <property type="project" value="InterPro"/>
</dbReference>
<evidence type="ECO:0000313" key="3">
    <source>
        <dbReference type="Proteomes" id="UP000320095"/>
    </source>
</evidence>
<evidence type="ECO:0000313" key="2">
    <source>
        <dbReference type="EMBL" id="TPG32019.1"/>
    </source>
</evidence>
<dbReference type="AlphaFoldDB" id="A0A502E4Y9"/>
<comment type="caution">
    <text evidence="2">The sequence shown here is derived from an EMBL/GenBank/DDBJ whole genome shotgun (WGS) entry which is preliminary data.</text>
</comment>
<accession>A0A502E4Y9</accession>
<gene>
    <name evidence="2" type="ORF">EAH80_21995</name>
</gene>
<dbReference type="Proteomes" id="UP000320095">
    <property type="component" value="Unassembled WGS sequence"/>
</dbReference>
<dbReference type="InterPro" id="IPR055140">
    <property type="entry name" value="Thiolase_C_2"/>
</dbReference>
<proteinExistence type="predicted"/>
<keyword evidence="3" id="KW-1185">Reference proteome</keyword>
<reference evidence="2 3" key="1">
    <citation type="journal article" date="2019" name="Environ. Microbiol.">
        <title>Species interactions and distinct microbial communities in high Arctic permafrost affected cryosols are associated with the CH4 and CO2 gas fluxes.</title>
        <authorList>
            <person name="Altshuler I."/>
            <person name="Hamel J."/>
            <person name="Turney S."/>
            <person name="Magnuson E."/>
            <person name="Levesque R."/>
            <person name="Greer C."/>
            <person name="Whyte L.G."/>
        </authorList>
    </citation>
    <scope>NUCLEOTIDE SEQUENCE [LARGE SCALE GENOMIC DNA]</scope>
    <source>
        <strain evidence="2 3">S5.20</strain>
    </source>
</reference>
<dbReference type="NCBIfam" id="NF005892">
    <property type="entry name" value="PRK07855.1"/>
    <property type="match status" value="1"/>
</dbReference>
<dbReference type="RefSeq" id="WP_140695604.1">
    <property type="nucleotide sequence ID" value="NZ_RCZG01000010.1"/>
</dbReference>
<feature type="domain" description="Thiolase C-terminal" evidence="1">
    <location>
        <begin position="274"/>
        <end position="381"/>
    </location>
</feature>
<dbReference type="CDD" id="cd00829">
    <property type="entry name" value="SCP-x_thiolase"/>
    <property type="match status" value="1"/>
</dbReference>
<name>A0A502E4Y9_9MYCO</name>
<dbReference type="EMBL" id="RCZG01000010">
    <property type="protein sequence ID" value="TPG32019.1"/>
    <property type="molecule type" value="Genomic_DNA"/>
</dbReference>
<organism evidence="2 3">
    <name type="scientific">Mycolicibacterium hodleri</name>
    <dbReference type="NCBI Taxonomy" id="49897"/>
    <lineage>
        <taxon>Bacteria</taxon>
        <taxon>Bacillati</taxon>
        <taxon>Actinomycetota</taxon>
        <taxon>Actinomycetes</taxon>
        <taxon>Mycobacteriales</taxon>
        <taxon>Mycobacteriaceae</taxon>
        <taxon>Mycolicibacterium</taxon>
    </lineage>
</organism>
<dbReference type="OrthoDB" id="9785768at2"/>
<dbReference type="PANTHER" id="PTHR42870">
    <property type="entry name" value="ACETYL-COA C-ACETYLTRANSFERASE"/>
    <property type="match status" value="1"/>
</dbReference>
<protein>
    <submittedName>
        <fullName evidence="2">Lipid-transfer protein</fullName>
    </submittedName>
</protein>
<sequence>MPGELSGKAAIVGIGATDFSKNSGRSELRLAAEAVLDALDDAGLTPADVDGMTTFTMDSNTEVAVARATGIGDLKFFSKIHHGGGAACATVQQAAMAVATGIADCVVAYRAFNERSGMRFGQVQMRLVENADSTGVDNSFSYPHGLSTPAAQVAMIAKRYMHLSGATSRDFGAISVADRKHAAKNPKAYFYQKPITIEEHQASRWIAEPLRLLDCCQETDGGVALVITSPERARDLKNRPAIIEAAAQGASPDQYSMVSYYRPELDGLPEMGLVGKQMWAQSGLTPTDIQTAILYDHFTPFTLIQLEELGFCAFGEAKDFIADGAIEIGGRLPINTHGGQLGEAYIHGMNGIAEGVRQLRGTSVNPVPDVEHVLVTAGTGVPTSGLILG</sequence>